<accession>A0A0B2UMU6</accession>
<dbReference type="Proteomes" id="UP000031056">
    <property type="component" value="Unassembled WGS sequence"/>
</dbReference>
<dbReference type="RefSeq" id="XP_014564429.1">
    <property type="nucleotide sequence ID" value="XM_014708943.1"/>
</dbReference>
<organism evidence="1 2">
    <name type="scientific">Ordospora colligata OC4</name>
    <dbReference type="NCBI Taxonomy" id="1354746"/>
    <lineage>
        <taxon>Eukaryota</taxon>
        <taxon>Fungi</taxon>
        <taxon>Fungi incertae sedis</taxon>
        <taxon>Microsporidia</taxon>
        <taxon>Ordosporidae</taxon>
        <taxon>Ordospora</taxon>
    </lineage>
</organism>
<gene>
    <name evidence="1" type="ORF">M896_010390</name>
</gene>
<sequence length="84" mass="10037">MAEGFKSKYSDTNLFFDGRKNLYNAKDYINMRVKKENNAEEVFKKQFLSKEDKMVAFLIENRDLNNPEIKKVETSEYRLGRFVN</sequence>
<protein>
    <submittedName>
        <fullName evidence="1">Uncharacterized protein</fullName>
    </submittedName>
</protein>
<evidence type="ECO:0000313" key="2">
    <source>
        <dbReference type="Proteomes" id="UP000031056"/>
    </source>
</evidence>
<reference evidence="1 2" key="1">
    <citation type="journal article" date="2014" name="MBio">
        <title>The Ordospora colligata genome; evolution of extreme reduction in microsporidia and host-to-parasite horizontal gene transfer.</title>
        <authorList>
            <person name="Pombert J.-F."/>
            <person name="Haag K.L."/>
            <person name="Beidas S."/>
            <person name="Ebert D."/>
            <person name="Keeling P.J."/>
        </authorList>
    </citation>
    <scope>NUCLEOTIDE SEQUENCE [LARGE SCALE GENOMIC DNA]</scope>
    <source>
        <strain evidence="1 2">OC4</strain>
    </source>
</reference>
<comment type="caution">
    <text evidence="1">The sequence shown here is derived from an EMBL/GenBank/DDBJ whole genome shotgun (WGS) entry which is preliminary data.</text>
</comment>
<dbReference type="GeneID" id="26260882"/>
<dbReference type="VEuPathDB" id="MicrosporidiaDB:M896_010390"/>
<proteinExistence type="predicted"/>
<dbReference type="EMBL" id="JOKQ01000001">
    <property type="protein sequence ID" value="KHN70387.1"/>
    <property type="molecule type" value="Genomic_DNA"/>
</dbReference>
<evidence type="ECO:0000313" key="1">
    <source>
        <dbReference type="EMBL" id="KHN70387.1"/>
    </source>
</evidence>
<dbReference type="OrthoDB" id="2192424at2759"/>
<name>A0A0B2UMU6_9MICR</name>
<dbReference type="InParanoid" id="A0A0B2UMU6"/>
<dbReference type="HOGENOM" id="CLU_2528072_0_0_1"/>
<keyword evidence="2" id="KW-1185">Reference proteome</keyword>
<dbReference type="AlphaFoldDB" id="A0A0B2UMU6"/>